<protein>
    <submittedName>
        <fullName evidence="2">1235_t:CDS:1</fullName>
    </submittedName>
</protein>
<accession>A0A9N9H3Z1</accession>
<dbReference type="AlphaFoldDB" id="A0A9N9H3Z1"/>
<organism evidence="2 3">
    <name type="scientific">Paraglomus occultum</name>
    <dbReference type="NCBI Taxonomy" id="144539"/>
    <lineage>
        <taxon>Eukaryota</taxon>
        <taxon>Fungi</taxon>
        <taxon>Fungi incertae sedis</taxon>
        <taxon>Mucoromycota</taxon>
        <taxon>Glomeromycotina</taxon>
        <taxon>Glomeromycetes</taxon>
        <taxon>Paraglomerales</taxon>
        <taxon>Paraglomeraceae</taxon>
        <taxon>Paraglomus</taxon>
    </lineage>
</organism>
<name>A0A9N9H3Z1_9GLOM</name>
<sequence>MKSEQPTDVPADCLQTPDIGSNGHTPVGIHNTALDTDIQDITGLEQDVPTGQAQAPDAR</sequence>
<comment type="caution">
    <text evidence="2">The sequence shown here is derived from an EMBL/GenBank/DDBJ whole genome shotgun (WGS) entry which is preliminary data.</text>
</comment>
<evidence type="ECO:0000313" key="3">
    <source>
        <dbReference type="Proteomes" id="UP000789572"/>
    </source>
</evidence>
<keyword evidence="3" id="KW-1185">Reference proteome</keyword>
<dbReference type="Proteomes" id="UP000789572">
    <property type="component" value="Unassembled WGS sequence"/>
</dbReference>
<evidence type="ECO:0000313" key="2">
    <source>
        <dbReference type="EMBL" id="CAG8647049.1"/>
    </source>
</evidence>
<gene>
    <name evidence="2" type="ORF">POCULU_LOCUS9739</name>
</gene>
<evidence type="ECO:0000256" key="1">
    <source>
        <dbReference type="SAM" id="MobiDB-lite"/>
    </source>
</evidence>
<dbReference type="EMBL" id="CAJVPJ010003979">
    <property type="protein sequence ID" value="CAG8647049.1"/>
    <property type="molecule type" value="Genomic_DNA"/>
</dbReference>
<reference evidence="2" key="1">
    <citation type="submission" date="2021-06" db="EMBL/GenBank/DDBJ databases">
        <authorList>
            <person name="Kallberg Y."/>
            <person name="Tangrot J."/>
            <person name="Rosling A."/>
        </authorList>
    </citation>
    <scope>NUCLEOTIDE SEQUENCE</scope>
    <source>
        <strain evidence="2">IA702</strain>
    </source>
</reference>
<dbReference type="OrthoDB" id="10268861at2759"/>
<proteinExistence type="predicted"/>
<feature type="non-terminal residue" evidence="2">
    <location>
        <position position="59"/>
    </location>
</feature>
<feature type="region of interest" description="Disordered" evidence="1">
    <location>
        <begin position="1"/>
        <end position="59"/>
    </location>
</feature>